<keyword evidence="6" id="KW-0598">Phosphotransferase system</keyword>
<dbReference type="Proteomes" id="UP001299608">
    <property type="component" value="Unassembled WGS sequence"/>
</dbReference>
<name>A0AAW5C1Z8_9FIRM</name>
<evidence type="ECO:0000313" key="13">
    <source>
        <dbReference type="EMBL" id="NSJ48080.1"/>
    </source>
</evidence>
<evidence type="ECO:0000256" key="6">
    <source>
        <dbReference type="ARBA" id="ARBA00022683"/>
    </source>
</evidence>
<dbReference type="PROSITE" id="PS51094">
    <property type="entry name" value="PTS_EIIA_TYPE_2"/>
    <property type="match status" value="1"/>
</dbReference>
<evidence type="ECO:0000256" key="3">
    <source>
        <dbReference type="ARBA" id="ARBA00022490"/>
    </source>
</evidence>
<feature type="domain" description="PTS EIIA type-2" evidence="11">
    <location>
        <begin position="5"/>
        <end position="150"/>
    </location>
</feature>
<keyword evidence="4" id="KW-0597">Phosphoprotein</keyword>
<keyword evidence="12" id="KW-0762">Sugar transport</keyword>
<dbReference type="Proteomes" id="UP000669239">
    <property type="component" value="Unassembled WGS sequence"/>
</dbReference>
<dbReference type="PANTHER" id="PTHR36203:SF1">
    <property type="entry name" value="ASCORBATE-SPECIFIC PTS SYSTEM EIIA COMPONENT"/>
    <property type="match status" value="1"/>
</dbReference>
<gene>
    <name evidence="13" type="ORF">G5B36_05120</name>
    <name evidence="12" type="ORF">L0N08_14255</name>
</gene>
<evidence type="ECO:0000256" key="1">
    <source>
        <dbReference type="ARBA" id="ARBA00004496"/>
    </source>
</evidence>
<dbReference type="EMBL" id="JAKNGE010000016">
    <property type="protein sequence ID" value="MCG4746581.1"/>
    <property type="molecule type" value="Genomic_DNA"/>
</dbReference>
<organism evidence="12 15">
    <name type="scientific">Enterocloster aldenensis</name>
    <dbReference type="NCBI Taxonomy" id="358742"/>
    <lineage>
        <taxon>Bacteria</taxon>
        <taxon>Bacillati</taxon>
        <taxon>Bacillota</taxon>
        <taxon>Clostridia</taxon>
        <taxon>Lachnospirales</taxon>
        <taxon>Lachnospiraceae</taxon>
        <taxon>Enterocloster</taxon>
    </lineage>
</organism>
<dbReference type="InterPro" id="IPR002178">
    <property type="entry name" value="PTS_EIIA_type-2_dom"/>
</dbReference>
<reference evidence="13 14" key="1">
    <citation type="journal article" date="2020" name="Cell Host Microbe">
        <title>Functional and Genomic Variation between Human-Derived Isolates of Lachnospiraceae Reveals Inter- and Intra-Species Diversity.</title>
        <authorList>
            <person name="Sorbara M.T."/>
            <person name="Littmann E.R."/>
            <person name="Fontana E."/>
            <person name="Moody T.U."/>
            <person name="Kohout C.E."/>
            <person name="Gjonbalaj M."/>
            <person name="Eaton V."/>
            <person name="Seok R."/>
            <person name="Leiner I.M."/>
            <person name="Pamer E.G."/>
        </authorList>
    </citation>
    <scope>NUCLEOTIDE SEQUENCE [LARGE SCALE GENOMIC DNA]</scope>
    <source>
        <strain evidence="13 14">MSK.1.17</strain>
    </source>
</reference>
<keyword evidence="5" id="KW-0808">Transferase</keyword>
<dbReference type="GO" id="GO:0016301">
    <property type="term" value="F:kinase activity"/>
    <property type="evidence" value="ECO:0007669"/>
    <property type="project" value="UniProtKB-KW"/>
</dbReference>
<comment type="caution">
    <text evidence="12">The sequence shown here is derived from an EMBL/GenBank/DDBJ whole genome shotgun (WGS) entry which is preliminary data.</text>
</comment>
<evidence type="ECO:0000256" key="7">
    <source>
        <dbReference type="ARBA" id="ARBA00022777"/>
    </source>
</evidence>
<keyword evidence="14" id="KW-1185">Reference proteome</keyword>
<dbReference type="InterPro" id="IPR016152">
    <property type="entry name" value="PTrfase/Anion_transptr"/>
</dbReference>
<dbReference type="GO" id="GO:0005737">
    <property type="term" value="C:cytoplasm"/>
    <property type="evidence" value="ECO:0007669"/>
    <property type="project" value="UniProtKB-SubCell"/>
</dbReference>
<dbReference type="CDD" id="cd00211">
    <property type="entry name" value="PTS_IIA_fru"/>
    <property type="match status" value="1"/>
</dbReference>
<sequence length="156" mass="17527">MLFKDIVDAKRCAFFNDAADWRDAIRKSCIPLKKTGCATADYEERIIQCVEEFGPYIVIVPGLAIPHSTKGSPGVTQTAIAFTKFEKPVSFDPADREKDATLFFTLAAVDDEKHLENMRQLFTILSDGQILEQLSHVKSEDDLLELDKALSRMPFV</sequence>
<evidence type="ECO:0000256" key="5">
    <source>
        <dbReference type="ARBA" id="ARBA00022679"/>
    </source>
</evidence>
<dbReference type="InterPro" id="IPR051351">
    <property type="entry name" value="Ascorbate-PTS_EIIA_comp"/>
</dbReference>
<evidence type="ECO:0000256" key="4">
    <source>
        <dbReference type="ARBA" id="ARBA00022553"/>
    </source>
</evidence>
<proteinExistence type="predicted"/>
<reference evidence="13" key="2">
    <citation type="submission" date="2020-02" db="EMBL/GenBank/DDBJ databases">
        <authorList>
            <person name="Littmann E."/>
            <person name="Sorbara M."/>
        </authorList>
    </citation>
    <scope>NUCLEOTIDE SEQUENCE</scope>
    <source>
        <strain evidence="13">MSK.1.17</strain>
    </source>
</reference>
<dbReference type="EMBL" id="JAAITT010000005">
    <property type="protein sequence ID" value="NSJ48080.1"/>
    <property type="molecule type" value="Genomic_DNA"/>
</dbReference>
<dbReference type="Pfam" id="PF00359">
    <property type="entry name" value="PTS_EIIA_2"/>
    <property type="match status" value="1"/>
</dbReference>
<evidence type="ECO:0000256" key="10">
    <source>
        <dbReference type="ARBA" id="ARBA00042072"/>
    </source>
</evidence>
<dbReference type="PANTHER" id="PTHR36203">
    <property type="entry name" value="ASCORBATE-SPECIFIC PTS SYSTEM EIIA COMPONENT"/>
    <property type="match status" value="1"/>
</dbReference>
<dbReference type="GO" id="GO:0009401">
    <property type="term" value="P:phosphoenolpyruvate-dependent sugar phosphotransferase system"/>
    <property type="evidence" value="ECO:0007669"/>
    <property type="project" value="UniProtKB-KW"/>
</dbReference>
<evidence type="ECO:0000256" key="2">
    <source>
        <dbReference type="ARBA" id="ARBA00022448"/>
    </source>
</evidence>
<dbReference type="SUPFAM" id="SSF55804">
    <property type="entry name" value="Phoshotransferase/anion transport protein"/>
    <property type="match status" value="1"/>
</dbReference>
<keyword evidence="7" id="KW-0418">Kinase</keyword>
<evidence type="ECO:0000256" key="9">
    <source>
        <dbReference type="ARBA" id="ARBA00041175"/>
    </source>
</evidence>
<reference evidence="12" key="3">
    <citation type="submission" date="2022-01" db="EMBL/GenBank/DDBJ databases">
        <title>Collection of gut derived symbiotic bacterial strains cultured from healthy donors.</title>
        <authorList>
            <person name="Lin H."/>
            <person name="Kohout C."/>
            <person name="Waligurski E."/>
            <person name="Pamer E.G."/>
        </authorList>
    </citation>
    <scope>NUCLEOTIDE SEQUENCE</scope>
    <source>
        <strain evidence="12">DFI.6.55</strain>
    </source>
</reference>
<evidence type="ECO:0000259" key="11">
    <source>
        <dbReference type="PROSITE" id="PS51094"/>
    </source>
</evidence>
<comment type="function">
    <text evidence="8">The phosphoenolpyruvate-dependent sugar phosphotransferase system (sugar PTS), a major carbohydrate active transport system, catalyzes the phosphorylation of incoming sugar substrates concomitantly with their translocation across the cell membrane. The enzyme II UlaABC PTS system is involved in ascorbate transport.</text>
</comment>
<evidence type="ECO:0000313" key="14">
    <source>
        <dbReference type="Proteomes" id="UP000669239"/>
    </source>
</evidence>
<comment type="subcellular location">
    <subcellularLocation>
        <location evidence="1">Cytoplasm</location>
    </subcellularLocation>
</comment>
<dbReference type="AlphaFoldDB" id="A0AAW5C1Z8"/>
<keyword evidence="3" id="KW-0963">Cytoplasm</keyword>
<dbReference type="RefSeq" id="WP_165641349.1">
    <property type="nucleotide sequence ID" value="NZ_JAAITT010000005.1"/>
</dbReference>
<evidence type="ECO:0000313" key="12">
    <source>
        <dbReference type="EMBL" id="MCG4746581.1"/>
    </source>
</evidence>
<evidence type="ECO:0000313" key="15">
    <source>
        <dbReference type="Proteomes" id="UP001299608"/>
    </source>
</evidence>
<dbReference type="Gene3D" id="3.40.930.10">
    <property type="entry name" value="Mannitol-specific EII, Chain A"/>
    <property type="match status" value="1"/>
</dbReference>
<evidence type="ECO:0000256" key="8">
    <source>
        <dbReference type="ARBA" id="ARBA00037387"/>
    </source>
</evidence>
<keyword evidence="2" id="KW-0813">Transport</keyword>
<protein>
    <recommendedName>
        <fullName evidence="9">Ascorbate-specific PTS system EIIA component</fullName>
    </recommendedName>
    <alternativeName>
        <fullName evidence="10">Ascorbate-specific phosphotransferase enzyme IIA component</fullName>
    </alternativeName>
</protein>
<accession>A0AAW5C1Z8</accession>